<keyword evidence="5" id="KW-1185">Reference proteome</keyword>
<name>A0AA41HAC8_9BURK</name>
<proteinExistence type="predicted"/>
<dbReference type="InterPro" id="IPR050272">
    <property type="entry name" value="Isochorismatase-like_hydrls"/>
</dbReference>
<evidence type="ECO:0000313" key="3">
    <source>
        <dbReference type="EMBL" id="MCP2010626.1"/>
    </source>
</evidence>
<evidence type="ECO:0000313" key="5">
    <source>
        <dbReference type="Proteomes" id="UP001162889"/>
    </source>
</evidence>
<evidence type="ECO:0000313" key="4">
    <source>
        <dbReference type="Proteomes" id="UP001155901"/>
    </source>
</evidence>
<dbReference type="EMBL" id="JAHTGR010000008">
    <property type="protein sequence ID" value="MBV6322430.1"/>
    <property type="molecule type" value="Genomic_DNA"/>
</dbReference>
<gene>
    <name evidence="2" type="ORF">KVP70_15890</name>
    <name evidence="3" type="ORF">L1274_004368</name>
</gene>
<reference evidence="3" key="2">
    <citation type="submission" date="2022-03" db="EMBL/GenBank/DDBJ databases">
        <title>Genome Encyclopedia of Bacteria and Archaea VI: Functional Genomics of Type Strains.</title>
        <authorList>
            <person name="Whitman W."/>
        </authorList>
    </citation>
    <scope>NUCLEOTIDE SEQUENCE</scope>
    <source>
        <strain evidence="3">HSC-15S17</strain>
    </source>
</reference>
<sequence>MNTAFIGLDYIVDIMHPSGKIARSAAHAAERGVIANANQALALARERGWLSILVKVGFDASYADQPKQSPLFGRVHEFGALALGSAGTEFHPELHAELADLVIVKPRVSAFYATGLDAALRARKIERVVLAGVSSSWAVQSAARDAHDRNYQVVVLEAACAAASDAEHQASMALLGAIAKVVRFDELTGM</sequence>
<dbReference type="Pfam" id="PF00857">
    <property type="entry name" value="Isochorismatase"/>
    <property type="match status" value="1"/>
</dbReference>
<accession>A0AA41HAC8</accession>
<dbReference type="Proteomes" id="UP001162889">
    <property type="component" value="Unassembled WGS sequence"/>
</dbReference>
<dbReference type="RefSeq" id="WP_217943203.1">
    <property type="nucleotide sequence ID" value="NZ_JAHTGR010000008.1"/>
</dbReference>
<organism evidence="2 4">
    <name type="scientific">Duganella violaceipulchra</name>
    <dbReference type="NCBI Taxonomy" id="2849652"/>
    <lineage>
        <taxon>Bacteria</taxon>
        <taxon>Pseudomonadati</taxon>
        <taxon>Pseudomonadota</taxon>
        <taxon>Betaproteobacteria</taxon>
        <taxon>Burkholderiales</taxon>
        <taxon>Oxalobacteraceae</taxon>
        <taxon>Telluria group</taxon>
        <taxon>Duganella</taxon>
    </lineage>
</organism>
<dbReference type="EMBL" id="JALJZU010000009">
    <property type="protein sequence ID" value="MCP2010626.1"/>
    <property type="molecule type" value="Genomic_DNA"/>
</dbReference>
<keyword evidence="2" id="KW-0378">Hydrolase</keyword>
<evidence type="ECO:0000313" key="2">
    <source>
        <dbReference type="EMBL" id="MBV6322430.1"/>
    </source>
</evidence>
<dbReference type="CDD" id="cd00431">
    <property type="entry name" value="cysteine_hydrolases"/>
    <property type="match status" value="1"/>
</dbReference>
<dbReference type="PANTHER" id="PTHR43540">
    <property type="entry name" value="PEROXYUREIDOACRYLATE/UREIDOACRYLATE AMIDOHYDROLASE-RELATED"/>
    <property type="match status" value="1"/>
</dbReference>
<dbReference type="GO" id="GO:0016787">
    <property type="term" value="F:hydrolase activity"/>
    <property type="evidence" value="ECO:0007669"/>
    <property type="project" value="UniProtKB-KW"/>
</dbReference>
<feature type="domain" description="Isochorismatase-like" evidence="1">
    <location>
        <begin position="4"/>
        <end position="179"/>
    </location>
</feature>
<protein>
    <submittedName>
        <fullName evidence="2">Cysteine hydrolase</fullName>
    </submittedName>
    <submittedName>
        <fullName evidence="3">Nicotinamidase-related amidase</fullName>
    </submittedName>
</protein>
<dbReference type="AlphaFoldDB" id="A0AA41HAC8"/>
<reference evidence="2" key="1">
    <citation type="submission" date="2021-07" db="EMBL/GenBank/DDBJ databases">
        <title>Characterization of violacein-producing bacteria and related species.</title>
        <authorList>
            <person name="Wilson H.S."/>
            <person name="De Leon M.E."/>
        </authorList>
    </citation>
    <scope>NUCLEOTIDE SEQUENCE</scope>
    <source>
        <strain evidence="2">HSC-15S17</strain>
    </source>
</reference>
<dbReference type="PANTHER" id="PTHR43540:SF1">
    <property type="entry name" value="ISOCHORISMATASE HYDROLASE"/>
    <property type="match status" value="1"/>
</dbReference>
<evidence type="ECO:0000259" key="1">
    <source>
        <dbReference type="Pfam" id="PF00857"/>
    </source>
</evidence>
<dbReference type="Proteomes" id="UP001155901">
    <property type="component" value="Unassembled WGS sequence"/>
</dbReference>
<comment type="caution">
    <text evidence="2">The sequence shown here is derived from an EMBL/GenBank/DDBJ whole genome shotgun (WGS) entry which is preliminary data.</text>
</comment>
<dbReference type="InterPro" id="IPR000868">
    <property type="entry name" value="Isochorismatase-like_dom"/>
</dbReference>